<accession>A0A165ZKC3</accession>
<keyword evidence="1" id="KW-0812">Transmembrane</keyword>
<evidence type="ECO:0000256" key="1">
    <source>
        <dbReference type="SAM" id="Phobius"/>
    </source>
</evidence>
<evidence type="ECO:0000313" key="3">
    <source>
        <dbReference type="Proteomes" id="UP000076798"/>
    </source>
</evidence>
<keyword evidence="3" id="KW-1185">Reference proteome</keyword>
<sequence>MVRMYTKNPQEILYKYVVPVSTLRKLKQRNRDFGDEHGASLKPTFIRMGLFSMYRLTILLAAPLQMLSLPDTAFQGENNSAGTYFDLLDAIGPLMTFLILASRFVSLLPNSLFPDCFLRRAQDVRERWNLLLPSERAALRKKVLMEALENGGEPPAMYLY</sequence>
<feature type="transmembrane region" description="Helical" evidence="1">
    <location>
        <begin position="90"/>
        <end position="113"/>
    </location>
</feature>
<dbReference type="EMBL" id="KV428184">
    <property type="protein sequence ID" value="KZT34385.1"/>
    <property type="molecule type" value="Genomic_DNA"/>
</dbReference>
<organism evidence="2 3">
    <name type="scientific">Sistotremastrum suecicum HHB10207 ss-3</name>
    <dbReference type="NCBI Taxonomy" id="1314776"/>
    <lineage>
        <taxon>Eukaryota</taxon>
        <taxon>Fungi</taxon>
        <taxon>Dikarya</taxon>
        <taxon>Basidiomycota</taxon>
        <taxon>Agaricomycotina</taxon>
        <taxon>Agaricomycetes</taxon>
        <taxon>Sistotremastrales</taxon>
        <taxon>Sistotremastraceae</taxon>
        <taxon>Sistotremastrum</taxon>
    </lineage>
</organism>
<evidence type="ECO:0000313" key="2">
    <source>
        <dbReference type="EMBL" id="KZT34385.1"/>
    </source>
</evidence>
<protein>
    <submittedName>
        <fullName evidence="2">Uncharacterized protein</fullName>
    </submittedName>
</protein>
<gene>
    <name evidence="2" type="ORF">SISSUDRAFT_289375</name>
</gene>
<dbReference type="AlphaFoldDB" id="A0A165ZKC3"/>
<proteinExistence type="predicted"/>
<name>A0A165ZKC3_9AGAM</name>
<keyword evidence="1" id="KW-0472">Membrane</keyword>
<dbReference type="Proteomes" id="UP000076798">
    <property type="component" value="Unassembled WGS sequence"/>
</dbReference>
<feature type="transmembrane region" description="Helical" evidence="1">
    <location>
        <begin position="52"/>
        <end position="70"/>
    </location>
</feature>
<keyword evidence="1" id="KW-1133">Transmembrane helix</keyword>
<reference evidence="2 3" key="1">
    <citation type="journal article" date="2016" name="Mol. Biol. Evol.">
        <title>Comparative Genomics of Early-Diverging Mushroom-Forming Fungi Provides Insights into the Origins of Lignocellulose Decay Capabilities.</title>
        <authorList>
            <person name="Nagy L.G."/>
            <person name="Riley R."/>
            <person name="Tritt A."/>
            <person name="Adam C."/>
            <person name="Daum C."/>
            <person name="Floudas D."/>
            <person name="Sun H."/>
            <person name="Yadav J.S."/>
            <person name="Pangilinan J."/>
            <person name="Larsson K.H."/>
            <person name="Matsuura K."/>
            <person name="Barry K."/>
            <person name="Labutti K."/>
            <person name="Kuo R."/>
            <person name="Ohm R.A."/>
            <person name="Bhattacharya S.S."/>
            <person name="Shirouzu T."/>
            <person name="Yoshinaga Y."/>
            <person name="Martin F.M."/>
            <person name="Grigoriev I.V."/>
            <person name="Hibbett D.S."/>
        </authorList>
    </citation>
    <scope>NUCLEOTIDE SEQUENCE [LARGE SCALE GENOMIC DNA]</scope>
    <source>
        <strain evidence="2 3">HHB10207 ss-3</strain>
    </source>
</reference>